<accession>A0ABW0VTL5</accession>
<organism evidence="1 2">
    <name type="scientific">Paenibacillus solisilvae</name>
    <dbReference type="NCBI Taxonomy" id="2486751"/>
    <lineage>
        <taxon>Bacteria</taxon>
        <taxon>Bacillati</taxon>
        <taxon>Bacillota</taxon>
        <taxon>Bacilli</taxon>
        <taxon>Bacillales</taxon>
        <taxon>Paenibacillaceae</taxon>
        <taxon>Paenibacillus</taxon>
    </lineage>
</organism>
<protein>
    <submittedName>
        <fullName evidence="1">Uncharacterized protein</fullName>
    </submittedName>
</protein>
<name>A0ABW0VTL5_9BACL</name>
<evidence type="ECO:0000313" key="2">
    <source>
        <dbReference type="Proteomes" id="UP001596047"/>
    </source>
</evidence>
<evidence type="ECO:0000313" key="1">
    <source>
        <dbReference type="EMBL" id="MFC5647545.1"/>
    </source>
</evidence>
<dbReference type="RefSeq" id="WP_379185985.1">
    <property type="nucleotide sequence ID" value="NZ_JBHSOW010000001.1"/>
</dbReference>
<dbReference type="Proteomes" id="UP001596047">
    <property type="component" value="Unassembled WGS sequence"/>
</dbReference>
<keyword evidence="2" id="KW-1185">Reference proteome</keyword>
<reference evidence="2" key="1">
    <citation type="journal article" date="2019" name="Int. J. Syst. Evol. Microbiol.">
        <title>The Global Catalogue of Microorganisms (GCM) 10K type strain sequencing project: providing services to taxonomists for standard genome sequencing and annotation.</title>
        <authorList>
            <consortium name="The Broad Institute Genomics Platform"/>
            <consortium name="The Broad Institute Genome Sequencing Center for Infectious Disease"/>
            <person name="Wu L."/>
            <person name="Ma J."/>
        </authorList>
    </citation>
    <scope>NUCLEOTIDE SEQUENCE [LARGE SCALE GENOMIC DNA]</scope>
    <source>
        <strain evidence="2">CGMCC 1.3240</strain>
    </source>
</reference>
<sequence length="158" mass="18491">MPLVHDFLLIKQDQIKKNDLFSLRDFKKQGNKEMIVQIQDDLILYMMDSFKWIRTTNPFNDETIYGLFYHGISLIDFEGAITLNSITQAWYNLFLSAPDIVKLTGGYYTIEGEPEIPGQYEIITFNKKDILSRLNKLNELSNRAKNSEDKFQIIHYGI</sequence>
<gene>
    <name evidence="1" type="ORF">ACFPYJ_00060</name>
</gene>
<dbReference type="EMBL" id="JBHSOW010000001">
    <property type="protein sequence ID" value="MFC5647545.1"/>
    <property type="molecule type" value="Genomic_DNA"/>
</dbReference>
<comment type="caution">
    <text evidence="1">The sequence shown here is derived from an EMBL/GenBank/DDBJ whole genome shotgun (WGS) entry which is preliminary data.</text>
</comment>
<proteinExistence type="predicted"/>